<keyword evidence="2" id="KW-1185">Reference proteome</keyword>
<dbReference type="OrthoDB" id="9204516at2"/>
<protein>
    <recommendedName>
        <fullName evidence="3">DUF416 family protein</fullName>
    </recommendedName>
</protein>
<accession>A0A2S2DZS7</accession>
<dbReference type="Proteomes" id="UP000245728">
    <property type="component" value="Chromosome"/>
</dbReference>
<name>A0A2S2DZS7_9ALTE</name>
<dbReference type="EMBL" id="CP029347">
    <property type="protein sequence ID" value="AWL10859.1"/>
    <property type="molecule type" value="Genomic_DNA"/>
</dbReference>
<evidence type="ECO:0000313" key="2">
    <source>
        <dbReference type="Proteomes" id="UP000245728"/>
    </source>
</evidence>
<dbReference type="AlphaFoldDB" id="A0A2S2DZS7"/>
<dbReference type="InterPro" id="IPR023381">
    <property type="entry name" value="YP001051499.1-like_dom_sf"/>
</dbReference>
<evidence type="ECO:0000313" key="1">
    <source>
        <dbReference type="EMBL" id="AWL10859.1"/>
    </source>
</evidence>
<dbReference type="InterPro" id="IPR007338">
    <property type="entry name" value="DUF416"/>
</dbReference>
<reference evidence="1 2" key="1">
    <citation type="submission" date="2018-05" db="EMBL/GenBank/DDBJ databases">
        <title>Salinimonas sp. HMF8227 Genome sequencing and assembly.</title>
        <authorList>
            <person name="Kang H."/>
            <person name="Kang J."/>
            <person name="Cha I."/>
            <person name="Kim H."/>
            <person name="Joh K."/>
        </authorList>
    </citation>
    <scope>NUCLEOTIDE SEQUENCE [LARGE SCALE GENOMIC DNA]</scope>
    <source>
        <strain evidence="1 2">HMF8227</strain>
    </source>
</reference>
<evidence type="ECO:0008006" key="3">
    <source>
        <dbReference type="Google" id="ProtNLM"/>
    </source>
</evidence>
<gene>
    <name evidence="1" type="ORF">HMF8227_00353</name>
</gene>
<proteinExistence type="predicted"/>
<organism evidence="1 2">
    <name type="scientific">Saliniradius amylolyticus</name>
    <dbReference type="NCBI Taxonomy" id="2183582"/>
    <lineage>
        <taxon>Bacteria</taxon>
        <taxon>Pseudomonadati</taxon>
        <taxon>Pseudomonadota</taxon>
        <taxon>Gammaproteobacteria</taxon>
        <taxon>Alteromonadales</taxon>
        <taxon>Alteromonadaceae</taxon>
        <taxon>Saliniradius</taxon>
    </lineage>
</organism>
<dbReference type="RefSeq" id="WP_109338545.1">
    <property type="nucleotide sequence ID" value="NZ_CP029347.1"/>
</dbReference>
<dbReference type="Gene3D" id="1.20.1590.10">
    <property type="entry name" value="YP_001051499.1 domain like"/>
    <property type="match status" value="1"/>
</dbReference>
<dbReference type="Pfam" id="PF04222">
    <property type="entry name" value="DUF416"/>
    <property type="match status" value="1"/>
</dbReference>
<dbReference type="KEGG" id="salh:HMF8227_00353"/>
<sequence length="188" mass="20978">MKLNIFQRVRELEHWQAVAFGATLLERSLPNYELFCELTDSGDPKLCRNVLDSIWGWLANPKSKINLALQQEKVDAVIPEVGEHDNFGVYPAIDAGMSLSALLALMSGEDPQGAVVISKLSQGSVDAFIQATEPELEEVKEHPLMQWEIEFQSELLDELAEAKRGSECNKRLRQLATEEGITNIGIEL</sequence>